<dbReference type="InterPro" id="IPR018554">
    <property type="entry name" value="FRQ"/>
</dbReference>
<dbReference type="InParanoid" id="A0A2T3APW3"/>
<dbReference type="EMBL" id="KZ679019">
    <property type="protein sequence ID" value="PSS07038.1"/>
    <property type="molecule type" value="Genomic_DNA"/>
</dbReference>
<dbReference type="Pfam" id="PF09421">
    <property type="entry name" value="FRQ"/>
    <property type="match status" value="1"/>
</dbReference>
<dbReference type="GO" id="GO:0005634">
    <property type="term" value="C:nucleus"/>
    <property type="evidence" value="ECO:0007669"/>
    <property type="project" value="InterPro"/>
</dbReference>
<dbReference type="AlphaFoldDB" id="A0A2T3APW3"/>
<evidence type="ECO:0000313" key="3">
    <source>
        <dbReference type="Proteomes" id="UP000241818"/>
    </source>
</evidence>
<dbReference type="GeneID" id="36577562"/>
<dbReference type="GO" id="GO:0006355">
    <property type="term" value="P:regulation of DNA-templated transcription"/>
    <property type="evidence" value="ECO:0007669"/>
    <property type="project" value="InterPro"/>
</dbReference>
<feature type="compositionally biased region" description="Polar residues" evidence="1">
    <location>
        <begin position="503"/>
        <end position="516"/>
    </location>
</feature>
<feature type="region of interest" description="Disordered" evidence="1">
    <location>
        <begin position="589"/>
        <end position="609"/>
    </location>
</feature>
<dbReference type="Proteomes" id="UP000241818">
    <property type="component" value="Unassembled WGS sequence"/>
</dbReference>
<accession>A0A2T3APW3</accession>
<reference evidence="2 3" key="1">
    <citation type="journal article" date="2018" name="New Phytol.">
        <title>Comparative genomics and transcriptomics depict ericoid mycorrhizal fungi as versatile saprotrophs and plant mutualists.</title>
        <authorList>
            <person name="Martino E."/>
            <person name="Morin E."/>
            <person name="Grelet G.A."/>
            <person name="Kuo A."/>
            <person name="Kohler A."/>
            <person name="Daghino S."/>
            <person name="Barry K.W."/>
            <person name="Cichocki N."/>
            <person name="Clum A."/>
            <person name="Dockter R.B."/>
            <person name="Hainaut M."/>
            <person name="Kuo R.C."/>
            <person name="LaButti K."/>
            <person name="Lindahl B.D."/>
            <person name="Lindquist E.A."/>
            <person name="Lipzen A."/>
            <person name="Khouja H.R."/>
            <person name="Magnuson J."/>
            <person name="Murat C."/>
            <person name="Ohm R.A."/>
            <person name="Singer S.W."/>
            <person name="Spatafora J.W."/>
            <person name="Wang M."/>
            <person name="Veneault-Fourrey C."/>
            <person name="Henrissat B."/>
            <person name="Grigoriev I.V."/>
            <person name="Martin F.M."/>
            <person name="Perotto S."/>
        </authorList>
    </citation>
    <scope>NUCLEOTIDE SEQUENCE [LARGE SCALE GENOMIC DNA]</scope>
    <source>
        <strain evidence="2 3">ATCC 22711</strain>
    </source>
</reference>
<dbReference type="RefSeq" id="XP_024716694.1">
    <property type="nucleotide sequence ID" value="XM_024869481.1"/>
</dbReference>
<keyword evidence="3" id="KW-1185">Reference proteome</keyword>
<feature type="compositionally biased region" description="Basic and acidic residues" evidence="1">
    <location>
        <begin position="491"/>
        <end position="502"/>
    </location>
</feature>
<organism evidence="2 3">
    <name type="scientific">Amorphotheca resinae ATCC 22711</name>
    <dbReference type="NCBI Taxonomy" id="857342"/>
    <lineage>
        <taxon>Eukaryota</taxon>
        <taxon>Fungi</taxon>
        <taxon>Dikarya</taxon>
        <taxon>Ascomycota</taxon>
        <taxon>Pezizomycotina</taxon>
        <taxon>Leotiomycetes</taxon>
        <taxon>Helotiales</taxon>
        <taxon>Amorphothecaceae</taxon>
        <taxon>Amorphotheca</taxon>
    </lineage>
</organism>
<dbReference type="STRING" id="857342.A0A2T3APW3"/>
<evidence type="ECO:0000313" key="2">
    <source>
        <dbReference type="EMBL" id="PSS07038.1"/>
    </source>
</evidence>
<feature type="region of interest" description="Disordered" evidence="1">
    <location>
        <begin position="491"/>
        <end position="528"/>
    </location>
</feature>
<gene>
    <name evidence="2" type="ORF">M430DRAFT_70185</name>
</gene>
<dbReference type="GO" id="GO:0007623">
    <property type="term" value="P:circadian rhythm"/>
    <property type="evidence" value="ECO:0007669"/>
    <property type="project" value="InterPro"/>
</dbReference>
<evidence type="ECO:0008006" key="4">
    <source>
        <dbReference type="Google" id="ProtNLM"/>
    </source>
</evidence>
<feature type="region of interest" description="Disordered" evidence="1">
    <location>
        <begin position="835"/>
        <end position="862"/>
    </location>
</feature>
<protein>
    <recommendedName>
        <fullName evidence="4">Frequency clock protein</fullName>
    </recommendedName>
</protein>
<sequence>MITPTMNSNPQNSFIHISRGYHEHPAAASTGEYMQAVGNPKISNLERHTPRATLAQLDSEKSNNSGEPSGFEDWFTCSNKLPRARLDRTSVNYVPLHFLRLQSSLGTYKSTKNLQSGRPKDHIVSDGINPATTYDISDVSRSVIDDLTIENQKLKERLRKYEASYSPYLEEDMLFEVKIHGLPCGKKRELEETLRVFTASIDCSSKPPEGKVPSPSQDVQQHVFGDTSQPATSSTSNLRPIDSAYVFMSNSGPTPTSAVNHMKPDQRVVSQPMDLKEQKVQPSSRKILDGLFPKCPTVMSELQKKEAVVRRLEQLFIGNKVGSADEHNRSIQQQELSKSAAYADQTSKGGLTFEGRREAHILPYEIKEDVPRCRREAEYSSNETQLPGMPFDLAVDKNPDGSFPEQRPTRLLDLDPDRPQIPSDNLRYIRHLGLSNTREDAPGGTTNSSGWIYLNLLINMAQLHFINVTPNYVRSAITDISDKFELSPDGKKIRWKGGHEGTRLSTGSHSSSVRNHSPQDDSDSTDELYRKRRRIDVGRCTSAHIDIPNLTSLLEVTNVFHHYKPLFHHPGSSSGDWTLFDESEPPFERGIGDDGGSRSEPRRVGQGNDGPIIFYRGARFYTDLSGDRGSIDAPPRVHGVGRDGYSDHAQDAVGYDAKDQTLPLSRTSSGSSFPFRPSRDCSRGTGFPDAGGSGAKTPDLLSEDPMTMEFSLKWSEDKISPDMPLQAFNASGLGGIQPADHFVMKVETRRPILDEYNQTKLSGFPASGPASGKPFHVMSNVFPDSIRESEGNKSLESIPPSLAFPNAFQSSSHVTNKFPVNVEIISTEFTQLEPSALPEPSGYYPASSDDDLDVTGSSCSEF</sequence>
<evidence type="ECO:0000256" key="1">
    <source>
        <dbReference type="SAM" id="MobiDB-lite"/>
    </source>
</evidence>
<proteinExistence type="predicted"/>
<dbReference type="GO" id="GO:0005737">
    <property type="term" value="C:cytoplasm"/>
    <property type="evidence" value="ECO:0007669"/>
    <property type="project" value="InterPro"/>
</dbReference>
<dbReference type="OrthoDB" id="2536795at2759"/>
<feature type="region of interest" description="Disordered" evidence="1">
    <location>
        <begin position="661"/>
        <end position="702"/>
    </location>
</feature>
<feature type="compositionally biased region" description="Basic and acidic residues" evidence="1">
    <location>
        <begin position="589"/>
        <end position="603"/>
    </location>
</feature>
<name>A0A2T3APW3_AMORE</name>
<feature type="compositionally biased region" description="Low complexity" evidence="1">
    <location>
        <begin position="661"/>
        <end position="676"/>
    </location>
</feature>